<reference evidence="2" key="1">
    <citation type="submission" date="2013-03" db="EMBL/GenBank/DDBJ databases">
        <title>The Genome Sequence of Anopheles epiroticus epiroticus2.</title>
        <authorList>
            <consortium name="The Broad Institute Genomics Platform"/>
            <person name="Neafsey D.E."/>
            <person name="Howell P."/>
            <person name="Walker B."/>
            <person name="Young S.K."/>
            <person name="Zeng Q."/>
            <person name="Gargeya S."/>
            <person name="Fitzgerald M."/>
            <person name="Haas B."/>
            <person name="Abouelleil A."/>
            <person name="Allen A.W."/>
            <person name="Alvarado L."/>
            <person name="Arachchi H.M."/>
            <person name="Berlin A.M."/>
            <person name="Chapman S.B."/>
            <person name="Gainer-Dewar J."/>
            <person name="Goldberg J."/>
            <person name="Griggs A."/>
            <person name="Gujja S."/>
            <person name="Hansen M."/>
            <person name="Howarth C."/>
            <person name="Imamovic A."/>
            <person name="Ireland A."/>
            <person name="Larimer J."/>
            <person name="McCowan C."/>
            <person name="Murphy C."/>
            <person name="Pearson M."/>
            <person name="Poon T.W."/>
            <person name="Priest M."/>
            <person name="Roberts A."/>
            <person name="Saif S."/>
            <person name="Shea T."/>
            <person name="Sisk P."/>
            <person name="Sykes S."/>
            <person name="Wortman J."/>
            <person name="Nusbaum C."/>
            <person name="Birren B."/>
        </authorList>
    </citation>
    <scope>NUCLEOTIDE SEQUENCE [LARGE SCALE GENOMIC DNA]</scope>
    <source>
        <strain evidence="2">Epiroticus2</strain>
    </source>
</reference>
<reference evidence="1" key="2">
    <citation type="submission" date="2020-05" db="UniProtKB">
        <authorList>
            <consortium name="EnsemblMetazoa"/>
        </authorList>
    </citation>
    <scope>IDENTIFICATION</scope>
    <source>
        <strain evidence="1">Epiroticus2</strain>
    </source>
</reference>
<organism evidence="1 2">
    <name type="scientific">Anopheles epiroticus</name>
    <dbReference type="NCBI Taxonomy" id="199890"/>
    <lineage>
        <taxon>Eukaryota</taxon>
        <taxon>Metazoa</taxon>
        <taxon>Ecdysozoa</taxon>
        <taxon>Arthropoda</taxon>
        <taxon>Hexapoda</taxon>
        <taxon>Insecta</taxon>
        <taxon>Pterygota</taxon>
        <taxon>Neoptera</taxon>
        <taxon>Endopterygota</taxon>
        <taxon>Diptera</taxon>
        <taxon>Nematocera</taxon>
        <taxon>Culicoidea</taxon>
        <taxon>Culicidae</taxon>
        <taxon>Anophelinae</taxon>
        <taxon>Anopheles</taxon>
    </lineage>
</organism>
<protein>
    <submittedName>
        <fullName evidence="1">Uncharacterized protein</fullName>
    </submittedName>
</protein>
<proteinExistence type="predicted"/>
<name>A0A182PX33_9DIPT</name>
<dbReference type="STRING" id="199890.A0A182PX33"/>
<keyword evidence="2" id="KW-1185">Reference proteome</keyword>
<accession>A0A182PX33</accession>
<evidence type="ECO:0000313" key="1">
    <source>
        <dbReference type="EnsemblMetazoa" id="AEPI011520-PA"/>
    </source>
</evidence>
<dbReference type="EnsemblMetazoa" id="AEPI011520-RA">
    <property type="protein sequence ID" value="AEPI011520-PA"/>
    <property type="gene ID" value="AEPI011520"/>
</dbReference>
<dbReference type="AlphaFoldDB" id="A0A182PX33"/>
<dbReference type="VEuPathDB" id="VectorBase:AEPI011520"/>
<dbReference type="Proteomes" id="UP000075885">
    <property type="component" value="Unassembled WGS sequence"/>
</dbReference>
<evidence type="ECO:0000313" key="2">
    <source>
        <dbReference type="Proteomes" id="UP000075885"/>
    </source>
</evidence>
<sequence>MSSSSTLNRKRSRFLEEAEREFEAEYNRMEASGSFCLTTLTGLNFDVVELGELDNFSAYAFENFLQYLKRCVRKGTKCLEQKIPVVVPVFEIHSTAGSSFIDQYEQGVQAYLSNAWEDCVYLLERALEGYRTYYESVVNCRIE</sequence>